<dbReference type="Pfam" id="PF16187">
    <property type="entry name" value="Peptidase_M16_M"/>
    <property type="match status" value="1"/>
</dbReference>
<feature type="domain" description="Peptidase M16 N-terminal" evidence="10">
    <location>
        <begin position="29"/>
        <end position="158"/>
    </location>
</feature>
<feature type="domain" description="Peptidase M16 middle/third" evidence="12">
    <location>
        <begin position="368"/>
        <end position="680"/>
    </location>
</feature>
<dbReference type="PANTHER" id="PTHR43690">
    <property type="entry name" value="NARDILYSIN"/>
    <property type="match status" value="1"/>
</dbReference>
<comment type="caution">
    <text evidence="14">The sequence shown here is derived from an EMBL/GenBank/DDBJ whole genome shotgun (WGS) entry which is preliminary data.</text>
</comment>
<dbReference type="FunFam" id="3.30.830.10:FF:000012">
    <property type="entry name" value="Protease 3"/>
    <property type="match status" value="1"/>
</dbReference>
<dbReference type="InterPro" id="IPR032632">
    <property type="entry name" value="Peptidase_M16_M"/>
</dbReference>
<protein>
    <submittedName>
        <fullName evidence="14">Uncharacterized protein</fullName>
    </submittedName>
</protein>
<evidence type="ECO:0000256" key="7">
    <source>
        <dbReference type="ARBA" id="ARBA00023049"/>
    </source>
</evidence>
<evidence type="ECO:0000256" key="1">
    <source>
        <dbReference type="ARBA" id="ARBA00001947"/>
    </source>
</evidence>
<evidence type="ECO:0000259" key="12">
    <source>
        <dbReference type="Pfam" id="PF16187"/>
    </source>
</evidence>
<evidence type="ECO:0000256" key="4">
    <source>
        <dbReference type="ARBA" id="ARBA00022723"/>
    </source>
</evidence>
<dbReference type="InterPro" id="IPR050626">
    <property type="entry name" value="Peptidase_M16"/>
</dbReference>
<dbReference type="InterPro" id="IPR054734">
    <property type="entry name" value="PqqF-like_C_4"/>
</dbReference>
<dbReference type="GO" id="GO:0004222">
    <property type="term" value="F:metalloendopeptidase activity"/>
    <property type="evidence" value="ECO:0007669"/>
    <property type="project" value="InterPro"/>
</dbReference>
<feature type="compositionally biased region" description="Acidic residues" evidence="9">
    <location>
        <begin position="444"/>
        <end position="462"/>
    </location>
</feature>
<comment type="cofactor">
    <cofactor evidence="1">
        <name>Zn(2+)</name>
        <dbReference type="ChEBI" id="CHEBI:29105"/>
    </cofactor>
</comment>
<keyword evidence="4" id="KW-0479">Metal-binding</keyword>
<evidence type="ECO:0000313" key="15">
    <source>
        <dbReference type="Proteomes" id="UP001295684"/>
    </source>
</evidence>
<evidence type="ECO:0000259" key="13">
    <source>
        <dbReference type="Pfam" id="PF22456"/>
    </source>
</evidence>
<dbReference type="AlphaFoldDB" id="A0AAD2D357"/>
<dbReference type="Gene3D" id="3.30.830.10">
    <property type="entry name" value="Metalloenzyme, LuxS/M16 peptidase-like"/>
    <property type="match status" value="4"/>
</dbReference>
<evidence type="ECO:0000256" key="2">
    <source>
        <dbReference type="ARBA" id="ARBA00007261"/>
    </source>
</evidence>
<evidence type="ECO:0000256" key="9">
    <source>
        <dbReference type="SAM" id="MobiDB-lite"/>
    </source>
</evidence>
<gene>
    <name evidence="14" type="ORF">ECRASSUSDP1_LOCUS19868</name>
</gene>
<sequence length="1032" mass="120391">MEAQITKSPNDDREYRYITLENELECIIVKDNDTKKSAACMDIHIGAALDPKETQGLAHFLEHMLFMGTEKYPEENAYSKFISENGGNENAFTTLEDTNFHFDIANESFEKALDMFAQFFICPLFSQNSVEKEMKAVDSEFRNALQSDADRYFQLYQHESNPDNVFNRFINGSIETLKKEGIVSELKEFHAKWYSSNLMKLCIYSNKDLDDMETIVRDLFSQVENKNIEVPSFSDPPAFTPEHLGKFYRVKSVCDENELGMSFNYPWYGHDYYYEVMHYASHILGHEGANSLLSALIQKDLATDISVSYDHFLESFSYLDINIVLTENGFDHYEDVIELVWAKINALKQELPKEYIFNEYHNNCRLAWQFYEKNDAYSFVTNIAERMHKFTSENMKDVQSTLYLYQGFNQRGISKMLEGLLPQNCVVNLYSQNHGKKLSKDEKDETSEGEDSGSDSDSDDGIEYLKEPWYGVKYLKEDLSPELLEKMTNPRIFEDIKLADPCTNVLFPDDLSVVPSSETDSTTPNLIVNNKNMEAWNLKCTKYNIPTVIITDNIYTSDCNFVTSVEGMVFSQIWIKVIKEYFREYSYMAEQAGLIFSIGFDEDSLEIFFKGYSDRIEEFIYTCMNKLKSFDVSKSERIFLQKKEAWLKDKRNLAYDDPSEQLELMMNRVMISNNFNTQHQISVGEEFTFERFVILTSQFLQNGKHLWFSIGNILNCDALRISQKILEILDTKPMSLEEIPPHNLFNLQENKEVHMLCDCENSDEENSAVMCYFQYGIKETDIDYLMNCMMLHMLEEPTYDYLRTKEQLGYLVYCKQWNYRSILGGAFVIQSSKQPPEYLIKQILKFIDTAKQLCESLSDEDFTKAVTALLSDRKQPEINLATVKYRVHSEICSHQYKFNRIQDEIAMLEDMIKDEEKIRNGKDMLKNHFYKTFIDNVKILNLEMTSDNLKEKQEENYKSNNETSRIPRASITLADHEASSVPLIEQTGTSNLESEIENEPKRYTDLMLERWKQWCKDQEALLESIDSEMEGC</sequence>
<keyword evidence="15" id="KW-1185">Reference proteome</keyword>
<keyword evidence="3" id="KW-0645">Protease</keyword>
<name>A0AAD2D357_EUPCR</name>
<keyword evidence="5" id="KW-0378">Hydrolase</keyword>
<dbReference type="InterPro" id="IPR011249">
    <property type="entry name" value="Metalloenz_LuxS/M16"/>
</dbReference>
<dbReference type="EMBL" id="CAMPGE010020201">
    <property type="protein sequence ID" value="CAI2378471.1"/>
    <property type="molecule type" value="Genomic_DNA"/>
</dbReference>
<dbReference type="GO" id="GO:0006508">
    <property type="term" value="P:proteolysis"/>
    <property type="evidence" value="ECO:0007669"/>
    <property type="project" value="UniProtKB-KW"/>
</dbReference>
<feature type="domain" description="Coenzyme PQQ synthesis protein F-like C-terminal lobe" evidence="13">
    <location>
        <begin position="790"/>
        <end position="882"/>
    </location>
</feature>
<evidence type="ECO:0000259" key="11">
    <source>
        <dbReference type="Pfam" id="PF05193"/>
    </source>
</evidence>
<comment type="similarity">
    <text evidence="2 8">Belongs to the peptidase M16 family.</text>
</comment>
<accession>A0AAD2D357</accession>
<dbReference type="Pfam" id="PF05193">
    <property type="entry name" value="Peptidase_M16_C"/>
    <property type="match status" value="1"/>
</dbReference>
<dbReference type="Pfam" id="PF22456">
    <property type="entry name" value="PqqF-like_C_4"/>
    <property type="match status" value="1"/>
</dbReference>
<feature type="region of interest" description="Disordered" evidence="9">
    <location>
        <begin position="437"/>
        <end position="462"/>
    </location>
</feature>
<proteinExistence type="inferred from homology"/>
<keyword evidence="6" id="KW-0862">Zinc</keyword>
<dbReference type="Pfam" id="PF00675">
    <property type="entry name" value="Peptidase_M16"/>
    <property type="match status" value="1"/>
</dbReference>
<reference evidence="14" key="1">
    <citation type="submission" date="2023-07" db="EMBL/GenBank/DDBJ databases">
        <authorList>
            <consortium name="AG Swart"/>
            <person name="Singh M."/>
            <person name="Singh A."/>
            <person name="Seah K."/>
            <person name="Emmerich C."/>
        </authorList>
    </citation>
    <scope>NUCLEOTIDE SEQUENCE</scope>
    <source>
        <strain evidence="14">DP1</strain>
    </source>
</reference>
<dbReference type="Proteomes" id="UP001295684">
    <property type="component" value="Unassembled WGS sequence"/>
</dbReference>
<evidence type="ECO:0000256" key="3">
    <source>
        <dbReference type="ARBA" id="ARBA00022670"/>
    </source>
</evidence>
<keyword evidence="7" id="KW-0482">Metalloprotease</keyword>
<dbReference type="InterPro" id="IPR011765">
    <property type="entry name" value="Pept_M16_N"/>
</dbReference>
<evidence type="ECO:0000256" key="5">
    <source>
        <dbReference type="ARBA" id="ARBA00022801"/>
    </source>
</evidence>
<dbReference type="GO" id="GO:0005737">
    <property type="term" value="C:cytoplasm"/>
    <property type="evidence" value="ECO:0007669"/>
    <property type="project" value="UniProtKB-ARBA"/>
</dbReference>
<dbReference type="InterPro" id="IPR007863">
    <property type="entry name" value="Peptidase_M16_C"/>
</dbReference>
<dbReference type="PROSITE" id="PS00143">
    <property type="entry name" value="INSULINASE"/>
    <property type="match status" value="1"/>
</dbReference>
<evidence type="ECO:0000256" key="8">
    <source>
        <dbReference type="RuleBase" id="RU004447"/>
    </source>
</evidence>
<feature type="domain" description="Peptidase M16 C-terminal" evidence="11">
    <location>
        <begin position="185"/>
        <end position="360"/>
    </location>
</feature>
<evidence type="ECO:0000259" key="10">
    <source>
        <dbReference type="Pfam" id="PF00675"/>
    </source>
</evidence>
<dbReference type="PANTHER" id="PTHR43690:SF18">
    <property type="entry name" value="INSULIN-DEGRADING ENZYME-RELATED"/>
    <property type="match status" value="1"/>
</dbReference>
<dbReference type="SUPFAM" id="SSF63411">
    <property type="entry name" value="LuxS/MPP-like metallohydrolase"/>
    <property type="match status" value="4"/>
</dbReference>
<evidence type="ECO:0000256" key="6">
    <source>
        <dbReference type="ARBA" id="ARBA00022833"/>
    </source>
</evidence>
<dbReference type="InterPro" id="IPR001431">
    <property type="entry name" value="Pept_M16_Zn_BS"/>
</dbReference>
<dbReference type="GO" id="GO:0046872">
    <property type="term" value="F:metal ion binding"/>
    <property type="evidence" value="ECO:0007669"/>
    <property type="project" value="UniProtKB-KW"/>
</dbReference>
<organism evidence="14 15">
    <name type="scientific">Euplotes crassus</name>
    <dbReference type="NCBI Taxonomy" id="5936"/>
    <lineage>
        <taxon>Eukaryota</taxon>
        <taxon>Sar</taxon>
        <taxon>Alveolata</taxon>
        <taxon>Ciliophora</taxon>
        <taxon>Intramacronucleata</taxon>
        <taxon>Spirotrichea</taxon>
        <taxon>Hypotrichia</taxon>
        <taxon>Euplotida</taxon>
        <taxon>Euplotidae</taxon>
        <taxon>Moneuplotes</taxon>
    </lineage>
</organism>
<evidence type="ECO:0000313" key="14">
    <source>
        <dbReference type="EMBL" id="CAI2378471.1"/>
    </source>
</evidence>